<feature type="compositionally biased region" description="Basic and acidic residues" evidence="1">
    <location>
        <begin position="1"/>
        <end position="16"/>
    </location>
</feature>
<protein>
    <submittedName>
        <fullName evidence="2">Uncharacterized protein</fullName>
    </submittedName>
</protein>
<accession>A0A0P1E6H0</accession>
<dbReference type="EMBL" id="CYPS01000036">
    <property type="protein sequence ID" value="CUH43367.1"/>
    <property type="molecule type" value="Genomic_DNA"/>
</dbReference>
<dbReference type="Proteomes" id="UP000050786">
    <property type="component" value="Unassembled WGS sequence"/>
</dbReference>
<evidence type="ECO:0000313" key="2">
    <source>
        <dbReference type="EMBL" id="CUH43367.1"/>
    </source>
</evidence>
<dbReference type="AlphaFoldDB" id="A0A0P1E6H0"/>
<reference evidence="3" key="1">
    <citation type="submission" date="2015-09" db="EMBL/GenBank/DDBJ databases">
        <authorList>
            <person name="Rodrigo-Torres L."/>
            <person name="Arahal D.R."/>
        </authorList>
    </citation>
    <scope>NUCLEOTIDE SEQUENCE [LARGE SCALE GENOMIC DNA]</scope>
    <source>
        <strain evidence="3">CECT 4293</strain>
    </source>
</reference>
<name>A0A0P1E6H0_9RHOB</name>
<sequence length="81" mass="9466">MKSMHSDFRDQRDHWDPWSVDGAEPIASSISIDDFIDRFRNIVCLMASQRNVNDAEGVLCEVLFHSRLIRCSSPEYVWHLL</sequence>
<evidence type="ECO:0000256" key="1">
    <source>
        <dbReference type="SAM" id="MobiDB-lite"/>
    </source>
</evidence>
<proteinExistence type="predicted"/>
<gene>
    <name evidence="2" type="ORF">RUM4293_02261</name>
</gene>
<organism evidence="2 3">
    <name type="scientific">Ruegeria atlantica</name>
    <dbReference type="NCBI Taxonomy" id="81569"/>
    <lineage>
        <taxon>Bacteria</taxon>
        <taxon>Pseudomonadati</taxon>
        <taxon>Pseudomonadota</taxon>
        <taxon>Alphaproteobacteria</taxon>
        <taxon>Rhodobacterales</taxon>
        <taxon>Roseobacteraceae</taxon>
        <taxon>Ruegeria</taxon>
    </lineage>
</organism>
<feature type="region of interest" description="Disordered" evidence="1">
    <location>
        <begin position="1"/>
        <end position="20"/>
    </location>
</feature>
<keyword evidence="3" id="KW-1185">Reference proteome</keyword>
<evidence type="ECO:0000313" key="3">
    <source>
        <dbReference type="Proteomes" id="UP000050786"/>
    </source>
</evidence>